<proteinExistence type="predicted"/>
<sequence length="273" mass="27900">MAIQTFTAGQVLTAAQMTALQANDYNQTVSAKTTSYTLVAADKGTRITMSNAAATTITVNTSLFAAGDSLRIQNIGAGVCTVTAGTATVTSAGPLAIAQWGGGQLFFTSASAAVWFPDAVNTSLSISIFNETQASGTQGGTATSGSYVKRVLNTTDTNNISGCSLATSVVTLATSGTYYLQGIIPCWRTDGVKARLQNTTAGTTIALGTVGNSNTTDNSQNFATVQGYITTTTSTNIELQGRVTTTAAGSGAGRAVTFGDNEIYAQLFIIKVA</sequence>
<accession>A0A6J5RM09</accession>
<gene>
    <name evidence="1" type="ORF">UFOVP1267_13</name>
</gene>
<dbReference type="EMBL" id="LR797214">
    <property type="protein sequence ID" value="CAB4194698.1"/>
    <property type="molecule type" value="Genomic_DNA"/>
</dbReference>
<protein>
    <submittedName>
        <fullName evidence="1">Uncharacterized protein</fullName>
    </submittedName>
</protein>
<name>A0A6J5RM09_9CAUD</name>
<evidence type="ECO:0000313" key="1">
    <source>
        <dbReference type="EMBL" id="CAB4194698.1"/>
    </source>
</evidence>
<reference evidence="1" key="1">
    <citation type="submission" date="2020-05" db="EMBL/GenBank/DDBJ databases">
        <authorList>
            <person name="Chiriac C."/>
            <person name="Salcher M."/>
            <person name="Ghai R."/>
            <person name="Kavagutti S V."/>
        </authorList>
    </citation>
    <scope>NUCLEOTIDE SEQUENCE</scope>
</reference>
<organism evidence="1">
    <name type="scientific">uncultured Caudovirales phage</name>
    <dbReference type="NCBI Taxonomy" id="2100421"/>
    <lineage>
        <taxon>Viruses</taxon>
        <taxon>Duplodnaviria</taxon>
        <taxon>Heunggongvirae</taxon>
        <taxon>Uroviricota</taxon>
        <taxon>Caudoviricetes</taxon>
        <taxon>Peduoviridae</taxon>
        <taxon>Maltschvirus</taxon>
        <taxon>Maltschvirus maltsch</taxon>
    </lineage>
</organism>